<evidence type="ECO:0000313" key="1">
    <source>
        <dbReference type="EMBL" id="MFD2138836.1"/>
    </source>
</evidence>
<sequence length="135" mass="14333">MSACSRVVSLSNIRASLSASAVARPRANRAAEISVDLPRLAQFLRARHPQDTAKRVASDAGIPARTVANWLIEGAAPTFQHTMRLVSAYGPALILACVSPCPGWAEVAAREERKQAIAAEMARLKGELARMDGAA</sequence>
<reference evidence="2" key="1">
    <citation type="journal article" date="2019" name="Int. J. Syst. Evol. Microbiol.">
        <title>The Global Catalogue of Microorganisms (GCM) 10K type strain sequencing project: providing services to taxonomists for standard genome sequencing and annotation.</title>
        <authorList>
            <consortium name="The Broad Institute Genomics Platform"/>
            <consortium name="The Broad Institute Genome Sequencing Center for Infectious Disease"/>
            <person name="Wu L."/>
            <person name="Ma J."/>
        </authorList>
    </citation>
    <scope>NUCLEOTIDE SEQUENCE [LARGE SCALE GENOMIC DNA]</scope>
    <source>
        <strain evidence="2">CCM 7435</strain>
    </source>
</reference>
<accession>A0ABW4YRD9</accession>
<dbReference type="Proteomes" id="UP001597299">
    <property type="component" value="Unassembled WGS sequence"/>
</dbReference>
<keyword evidence="2" id="KW-1185">Reference proteome</keyword>
<evidence type="ECO:0008006" key="3">
    <source>
        <dbReference type="Google" id="ProtNLM"/>
    </source>
</evidence>
<dbReference type="EMBL" id="JBHUHD010000001">
    <property type="protein sequence ID" value="MFD2138836.1"/>
    <property type="molecule type" value="Genomic_DNA"/>
</dbReference>
<comment type="caution">
    <text evidence="1">The sequence shown here is derived from an EMBL/GenBank/DDBJ whole genome shotgun (WGS) entry which is preliminary data.</text>
</comment>
<evidence type="ECO:0000313" key="2">
    <source>
        <dbReference type="Proteomes" id="UP001597299"/>
    </source>
</evidence>
<proteinExistence type="predicted"/>
<organism evidence="1 2">
    <name type="scientific">Ancylobacter oerskovii</name>
    <dbReference type="NCBI Taxonomy" id="459519"/>
    <lineage>
        <taxon>Bacteria</taxon>
        <taxon>Pseudomonadati</taxon>
        <taxon>Pseudomonadota</taxon>
        <taxon>Alphaproteobacteria</taxon>
        <taxon>Hyphomicrobiales</taxon>
        <taxon>Xanthobacteraceae</taxon>
        <taxon>Ancylobacter</taxon>
    </lineage>
</organism>
<name>A0ABW4YRD9_9HYPH</name>
<dbReference type="RefSeq" id="WP_378295553.1">
    <property type="nucleotide sequence ID" value="NZ_JBHUHD010000001.1"/>
</dbReference>
<protein>
    <recommendedName>
        <fullName evidence="3">XRE family transcriptional regulator</fullName>
    </recommendedName>
</protein>
<gene>
    <name evidence="1" type="ORF">ACFSNC_00340</name>
</gene>